<evidence type="ECO:0000259" key="3">
    <source>
        <dbReference type="PROSITE" id="PS50110"/>
    </source>
</evidence>
<dbReference type="PANTHER" id="PTHR44591">
    <property type="entry name" value="STRESS RESPONSE REGULATOR PROTEIN 1"/>
    <property type="match status" value="1"/>
</dbReference>
<dbReference type="InterPro" id="IPR050595">
    <property type="entry name" value="Bact_response_regulator"/>
</dbReference>
<dbReference type="RefSeq" id="WP_124877695.1">
    <property type="nucleotide sequence ID" value="NZ_RQJO01000010.1"/>
</dbReference>
<proteinExistence type="predicted"/>
<keyword evidence="5" id="KW-1185">Reference proteome</keyword>
<dbReference type="AlphaFoldDB" id="A0A3P1BK14"/>
<dbReference type="PROSITE" id="PS50110">
    <property type="entry name" value="RESPONSE_REGULATORY"/>
    <property type="match status" value="1"/>
</dbReference>
<accession>A0A3P1BK14</accession>
<dbReference type="InterPro" id="IPR001789">
    <property type="entry name" value="Sig_transdc_resp-reg_receiver"/>
</dbReference>
<dbReference type="EMBL" id="RQJO01000010">
    <property type="protein sequence ID" value="RRB01233.1"/>
    <property type="molecule type" value="Genomic_DNA"/>
</dbReference>
<evidence type="ECO:0000313" key="5">
    <source>
        <dbReference type="Proteomes" id="UP000271925"/>
    </source>
</evidence>
<dbReference type="OrthoDB" id="9789181at2"/>
<reference evidence="4 5" key="1">
    <citation type="submission" date="2018-11" db="EMBL/GenBank/DDBJ databases">
        <authorList>
            <person name="Zhou Z."/>
            <person name="Wang G."/>
        </authorList>
    </citation>
    <scope>NUCLEOTIDE SEQUENCE [LARGE SCALE GENOMIC DNA]</scope>
    <source>
        <strain evidence="4 5">KCTC52004</strain>
    </source>
</reference>
<dbReference type="Gene3D" id="3.40.50.2300">
    <property type="match status" value="1"/>
</dbReference>
<evidence type="ECO:0000313" key="4">
    <source>
        <dbReference type="EMBL" id="RRB01233.1"/>
    </source>
</evidence>
<evidence type="ECO:0000256" key="2">
    <source>
        <dbReference type="PROSITE-ProRule" id="PRU00169"/>
    </source>
</evidence>
<evidence type="ECO:0000256" key="1">
    <source>
        <dbReference type="ARBA" id="ARBA00022553"/>
    </source>
</evidence>
<name>A0A3P1BK14_9BACT</name>
<protein>
    <submittedName>
        <fullName evidence="4">Response regulator</fullName>
    </submittedName>
</protein>
<comment type="caution">
    <text evidence="2">Lacks conserved residue(s) required for the propagation of feature annotation.</text>
</comment>
<dbReference type="Pfam" id="PF00072">
    <property type="entry name" value="Response_reg"/>
    <property type="match status" value="1"/>
</dbReference>
<dbReference type="SMART" id="SM00448">
    <property type="entry name" value="REC"/>
    <property type="match status" value="1"/>
</dbReference>
<gene>
    <name evidence="4" type="ORF">EHT25_23980</name>
</gene>
<sequence length="135" mass="15518">MKDLKLNLLIAEQNPFLVRILRQTLSSEFNIQVVTNGAEAMEFIEQGKRTDFIITELNLRHFDGIDFIRQIRGSQQHKNIPILALSGSSDSMLRVKSLEMGADDCVAKPFNPLEIKARMMGMIRRTEYYTNRMIA</sequence>
<dbReference type="GO" id="GO:0000160">
    <property type="term" value="P:phosphorelay signal transduction system"/>
    <property type="evidence" value="ECO:0007669"/>
    <property type="project" value="InterPro"/>
</dbReference>
<keyword evidence="1" id="KW-0597">Phosphoprotein</keyword>
<comment type="caution">
    <text evidence="4">The sequence shown here is derived from an EMBL/GenBank/DDBJ whole genome shotgun (WGS) entry which is preliminary data.</text>
</comment>
<dbReference type="InterPro" id="IPR011006">
    <property type="entry name" value="CheY-like_superfamily"/>
</dbReference>
<dbReference type="CDD" id="cd00156">
    <property type="entry name" value="REC"/>
    <property type="match status" value="1"/>
</dbReference>
<dbReference type="PANTHER" id="PTHR44591:SF3">
    <property type="entry name" value="RESPONSE REGULATORY DOMAIN-CONTAINING PROTEIN"/>
    <property type="match status" value="1"/>
</dbReference>
<dbReference type="Proteomes" id="UP000271925">
    <property type="component" value="Unassembled WGS sequence"/>
</dbReference>
<organism evidence="4 5">
    <name type="scientific">Larkinella rosea</name>
    <dbReference type="NCBI Taxonomy" id="2025312"/>
    <lineage>
        <taxon>Bacteria</taxon>
        <taxon>Pseudomonadati</taxon>
        <taxon>Bacteroidota</taxon>
        <taxon>Cytophagia</taxon>
        <taxon>Cytophagales</taxon>
        <taxon>Spirosomataceae</taxon>
        <taxon>Larkinella</taxon>
    </lineage>
</organism>
<dbReference type="SUPFAM" id="SSF52172">
    <property type="entry name" value="CheY-like"/>
    <property type="match status" value="1"/>
</dbReference>
<feature type="domain" description="Response regulatory" evidence="3">
    <location>
        <begin position="7"/>
        <end position="123"/>
    </location>
</feature>